<proteinExistence type="predicted"/>
<dbReference type="Proteomes" id="UP000823896">
    <property type="component" value="Unassembled WGS sequence"/>
</dbReference>
<feature type="transmembrane region" description="Helical" evidence="1">
    <location>
        <begin position="146"/>
        <end position="166"/>
    </location>
</feature>
<accession>A0A9D2SUR1</accession>
<dbReference type="AlphaFoldDB" id="A0A9D2SUR1"/>
<dbReference type="Pfam" id="PF03729">
    <property type="entry name" value="DUF308"/>
    <property type="match status" value="2"/>
</dbReference>
<evidence type="ECO:0000256" key="1">
    <source>
        <dbReference type="SAM" id="Phobius"/>
    </source>
</evidence>
<evidence type="ECO:0000313" key="2">
    <source>
        <dbReference type="EMBL" id="HJC36478.1"/>
    </source>
</evidence>
<reference evidence="2" key="2">
    <citation type="submission" date="2021-04" db="EMBL/GenBank/DDBJ databases">
        <authorList>
            <person name="Gilroy R."/>
        </authorList>
    </citation>
    <scope>NUCLEOTIDE SEQUENCE</scope>
    <source>
        <strain evidence="2">CHK187-11901</strain>
    </source>
</reference>
<feature type="transmembrane region" description="Helical" evidence="1">
    <location>
        <begin position="120"/>
        <end position="140"/>
    </location>
</feature>
<sequence>MNFLFSHIRKDMILNALTVLVLGAILLFYPIAATALACFALGALLMIYGGILLRQHRSDPDHGSLGLTMAVVLLASGAFVILCYRALVSLIPFLMGLFFLFSGTRETACALTLKDRGYASWQVSLALALIMIAAGVLLLFDPFTAAALAVRFTGIMLICDAISQLWNIHCLSRTQRGFFK</sequence>
<feature type="transmembrane region" description="Helical" evidence="1">
    <location>
        <begin position="65"/>
        <end position="87"/>
    </location>
</feature>
<dbReference type="PANTHER" id="PTHR34989:SF1">
    <property type="entry name" value="PROTEIN HDED"/>
    <property type="match status" value="1"/>
</dbReference>
<keyword evidence="1" id="KW-0472">Membrane</keyword>
<feature type="transmembrane region" description="Helical" evidence="1">
    <location>
        <begin position="34"/>
        <end position="53"/>
    </location>
</feature>
<dbReference type="EMBL" id="DWWM01000029">
    <property type="protein sequence ID" value="HJC36478.1"/>
    <property type="molecule type" value="Genomic_DNA"/>
</dbReference>
<comment type="caution">
    <text evidence="2">The sequence shown here is derived from an EMBL/GenBank/DDBJ whole genome shotgun (WGS) entry which is preliminary data.</text>
</comment>
<keyword evidence="1" id="KW-1133">Transmembrane helix</keyword>
<dbReference type="InterPro" id="IPR052712">
    <property type="entry name" value="Acid_resist_chaperone_HdeD"/>
</dbReference>
<gene>
    <name evidence="2" type="ORF">H9702_05040</name>
</gene>
<dbReference type="GO" id="GO:0005886">
    <property type="term" value="C:plasma membrane"/>
    <property type="evidence" value="ECO:0007669"/>
    <property type="project" value="TreeGrafter"/>
</dbReference>
<protein>
    <submittedName>
        <fullName evidence="2">DUF308 domain-containing protein</fullName>
    </submittedName>
</protein>
<organism evidence="2 3">
    <name type="scientific">Candidatus Merdibacter merdavium</name>
    <dbReference type="NCBI Taxonomy" id="2838692"/>
    <lineage>
        <taxon>Bacteria</taxon>
        <taxon>Bacillati</taxon>
        <taxon>Bacillota</taxon>
        <taxon>Erysipelotrichia</taxon>
        <taxon>Erysipelotrichales</taxon>
        <taxon>Erysipelotrichaceae</taxon>
        <taxon>Merdibacter</taxon>
    </lineage>
</organism>
<dbReference type="PANTHER" id="PTHR34989">
    <property type="entry name" value="PROTEIN HDED"/>
    <property type="match status" value="1"/>
</dbReference>
<evidence type="ECO:0000313" key="3">
    <source>
        <dbReference type="Proteomes" id="UP000823896"/>
    </source>
</evidence>
<keyword evidence="1" id="KW-0812">Transmembrane</keyword>
<reference evidence="2" key="1">
    <citation type="journal article" date="2021" name="PeerJ">
        <title>Extensive microbial diversity within the chicken gut microbiome revealed by metagenomics and culture.</title>
        <authorList>
            <person name="Gilroy R."/>
            <person name="Ravi A."/>
            <person name="Getino M."/>
            <person name="Pursley I."/>
            <person name="Horton D.L."/>
            <person name="Alikhan N.F."/>
            <person name="Baker D."/>
            <person name="Gharbi K."/>
            <person name="Hall N."/>
            <person name="Watson M."/>
            <person name="Adriaenssens E.M."/>
            <person name="Foster-Nyarko E."/>
            <person name="Jarju S."/>
            <person name="Secka A."/>
            <person name="Antonio M."/>
            <person name="Oren A."/>
            <person name="Chaudhuri R.R."/>
            <person name="La Ragione R."/>
            <person name="Hildebrand F."/>
            <person name="Pallen M.J."/>
        </authorList>
    </citation>
    <scope>NUCLEOTIDE SEQUENCE</scope>
    <source>
        <strain evidence="2">CHK187-11901</strain>
    </source>
</reference>
<name>A0A9D2SUR1_9FIRM</name>
<dbReference type="InterPro" id="IPR005325">
    <property type="entry name" value="DUF308_memb"/>
</dbReference>